<organism evidence="1 2">
    <name type="scientific">Parelaphostrongylus tenuis</name>
    <name type="common">Meningeal worm</name>
    <dbReference type="NCBI Taxonomy" id="148309"/>
    <lineage>
        <taxon>Eukaryota</taxon>
        <taxon>Metazoa</taxon>
        <taxon>Ecdysozoa</taxon>
        <taxon>Nematoda</taxon>
        <taxon>Chromadorea</taxon>
        <taxon>Rhabditida</taxon>
        <taxon>Rhabditina</taxon>
        <taxon>Rhabditomorpha</taxon>
        <taxon>Strongyloidea</taxon>
        <taxon>Metastrongylidae</taxon>
        <taxon>Parelaphostrongylus</taxon>
    </lineage>
</organism>
<evidence type="ECO:0000313" key="2">
    <source>
        <dbReference type="Proteomes" id="UP001196413"/>
    </source>
</evidence>
<gene>
    <name evidence="1" type="ORF">KIN20_009771</name>
</gene>
<reference evidence="1" key="1">
    <citation type="submission" date="2021-06" db="EMBL/GenBank/DDBJ databases">
        <title>Parelaphostrongylus tenuis whole genome reference sequence.</title>
        <authorList>
            <person name="Garwood T.J."/>
            <person name="Larsen P.A."/>
            <person name="Fountain-Jones N.M."/>
            <person name="Garbe J.R."/>
            <person name="Macchietto M.G."/>
            <person name="Kania S.A."/>
            <person name="Gerhold R.W."/>
            <person name="Richards J.E."/>
            <person name="Wolf T.M."/>
        </authorList>
    </citation>
    <scope>NUCLEOTIDE SEQUENCE</scope>
    <source>
        <strain evidence="1">MNPRO001-30</strain>
        <tissue evidence="1">Meninges</tissue>
    </source>
</reference>
<accession>A0AAD5MBL9</accession>
<proteinExistence type="predicted"/>
<evidence type="ECO:0000313" key="1">
    <source>
        <dbReference type="EMBL" id="KAJ1353193.1"/>
    </source>
</evidence>
<dbReference type="Proteomes" id="UP001196413">
    <property type="component" value="Unassembled WGS sequence"/>
</dbReference>
<name>A0AAD5MBL9_PARTN</name>
<keyword evidence="2" id="KW-1185">Reference proteome</keyword>
<comment type="caution">
    <text evidence="1">The sequence shown here is derived from an EMBL/GenBank/DDBJ whole genome shotgun (WGS) entry which is preliminary data.</text>
</comment>
<sequence length="407" mass="45386">MVMETSIKEAFEMALVDDARAEQVRDQTIFEENSFNTGPKGTMKETAEKNAVDVTFNDNFVTNLKESEDTKTSVVAIESNIKNAFEMALLDDARAEQVRDQAIFEENSFNLGPKGTMKETAEKNAVDVTFNDNFVTNLKESEDTKASVVETESNIKKTSEMALVDDARAEQVRDQAIFEENSFNLGPKGTMKETPEKNAVDVTFNDNFVTNVLKESEDTKTSVVAIESNIKNAFEMALLDDARAEQVRDQAIFEENSFNLGPKGTMKETAEKNAVDVTFNDNFVTNLKESEDTKASVVETESNIKKTSEMALVDDVEAEQVRDQAIFEENSFNLGPKGTMMKETAEKNAVDVTFNDNFVTNLNESEDTKASVVETESNIKKTSEMALVDDVEAEQVRDQCLRFAMKS</sequence>
<dbReference type="EMBL" id="JAHQIW010001632">
    <property type="protein sequence ID" value="KAJ1353193.1"/>
    <property type="molecule type" value="Genomic_DNA"/>
</dbReference>
<protein>
    <submittedName>
        <fullName evidence="1">Uncharacterized protein</fullName>
    </submittedName>
</protein>
<dbReference type="AlphaFoldDB" id="A0AAD5MBL9"/>